<evidence type="ECO:0000313" key="2">
    <source>
        <dbReference type="EMBL" id="PTQ66618.1"/>
    </source>
</evidence>
<keyword evidence="3" id="KW-1185">Reference proteome</keyword>
<gene>
    <name evidence="2" type="ORF">C8N42_12431</name>
</gene>
<dbReference type="PANTHER" id="PTHR36513:SF1">
    <property type="entry name" value="TRANSMEMBRANE PROTEIN"/>
    <property type="match status" value="1"/>
</dbReference>
<dbReference type="Pfam" id="PF05990">
    <property type="entry name" value="DUF900"/>
    <property type="match status" value="1"/>
</dbReference>
<evidence type="ECO:0000313" key="3">
    <source>
        <dbReference type="Proteomes" id="UP000244077"/>
    </source>
</evidence>
<name>A0A2T5H4V8_9RHOB</name>
<keyword evidence="1" id="KW-0732">Signal</keyword>
<dbReference type="AlphaFoldDB" id="A0A2T5H4V8"/>
<reference evidence="2 3" key="1">
    <citation type="submission" date="2018-04" db="EMBL/GenBank/DDBJ databases">
        <title>Genomic Encyclopedia of Archaeal and Bacterial Type Strains, Phase II (KMG-II): from individual species to whole genera.</title>
        <authorList>
            <person name="Goeker M."/>
        </authorList>
    </citation>
    <scope>NUCLEOTIDE SEQUENCE [LARGE SCALE GENOMIC DNA]</scope>
    <source>
        <strain evidence="2 3">DSM 100434</strain>
    </source>
</reference>
<dbReference type="PIRSF" id="PIRSF033909">
    <property type="entry name" value="UCP033909"/>
    <property type="match status" value="1"/>
</dbReference>
<organism evidence="2 3">
    <name type="scientific">Celeribacter persicus</name>
    <dbReference type="NCBI Taxonomy" id="1651082"/>
    <lineage>
        <taxon>Bacteria</taxon>
        <taxon>Pseudomonadati</taxon>
        <taxon>Pseudomonadota</taxon>
        <taxon>Alphaproteobacteria</taxon>
        <taxon>Rhodobacterales</taxon>
        <taxon>Roseobacteraceae</taxon>
        <taxon>Celeribacter</taxon>
    </lineage>
</organism>
<accession>A0A2T5H4V8</accession>
<dbReference type="InterPro" id="IPR014586">
    <property type="entry name" value="UCP033909"/>
</dbReference>
<sequence>MVLRQALFLMFLLLAGCASRPGPEVLVPDTTTLPDGARNIRVLAMTTRAQVTDYPETFGGNRADKTTFLEYIVSVPPNHQPGKIEWPDLEIDAARHFAVRNDTILSAEAFSRKASQRHVGVYIHGFNTNYQEALFRGVQLAADAQIDGEPIVFSWPSEGSATAYLADRDASDFSRAALADLLTMLTKGRSVSDPLPVLAHSMGARMTMEALVHLSLAGRSDVLDRTVLVLAAPDIDIDLFRKQMASIGKTKHPITILVSSDDRALKISARLAADRTRLGAVDVNDPAIQQLIVDTGVRIVDVTQIESTDSTHSRYIGLFSGVSSVNVNANPFGGVRHAGAFVFNNVGDVFQVIGGALSE</sequence>
<dbReference type="EMBL" id="QAOH01000024">
    <property type="protein sequence ID" value="PTQ66618.1"/>
    <property type="molecule type" value="Genomic_DNA"/>
</dbReference>
<dbReference type="SUPFAM" id="SSF53474">
    <property type="entry name" value="alpha/beta-Hydrolases"/>
    <property type="match status" value="1"/>
</dbReference>
<comment type="caution">
    <text evidence="2">The sequence shown here is derived from an EMBL/GenBank/DDBJ whole genome shotgun (WGS) entry which is preliminary data.</text>
</comment>
<dbReference type="PANTHER" id="PTHR36513">
    <property type="entry name" value="ABC TRANSMEMBRANE TYPE-1 DOMAIN-CONTAINING PROTEIN"/>
    <property type="match status" value="1"/>
</dbReference>
<protein>
    <submittedName>
        <fullName evidence="2">Esterase/lipase superfamily enzyme</fullName>
    </submittedName>
</protein>
<dbReference type="InterPro" id="IPR029058">
    <property type="entry name" value="AB_hydrolase_fold"/>
</dbReference>
<feature type="chain" id="PRO_5015464182" evidence="1">
    <location>
        <begin position="21"/>
        <end position="359"/>
    </location>
</feature>
<dbReference type="Gene3D" id="3.40.50.1820">
    <property type="entry name" value="alpha/beta hydrolase"/>
    <property type="match status" value="1"/>
</dbReference>
<dbReference type="Proteomes" id="UP000244077">
    <property type="component" value="Unassembled WGS sequence"/>
</dbReference>
<feature type="signal peptide" evidence="1">
    <location>
        <begin position="1"/>
        <end position="20"/>
    </location>
</feature>
<evidence type="ECO:0000256" key="1">
    <source>
        <dbReference type="SAM" id="SignalP"/>
    </source>
</evidence>
<dbReference type="InterPro" id="IPR010297">
    <property type="entry name" value="DUF900_hydrolase"/>
</dbReference>
<dbReference type="PROSITE" id="PS51257">
    <property type="entry name" value="PROKAR_LIPOPROTEIN"/>
    <property type="match status" value="1"/>
</dbReference>
<dbReference type="OrthoDB" id="9797755at2"/>
<proteinExistence type="predicted"/>